<accession>A0ACC2IVG1</accession>
<evidence type="ECO:0000313" key="1">
    <source>
        <dbReference type="EMBL" id="KAJ8119138.1"/>
    </source>
</evidence>
<organism evidence="1 2">
    <name type="scientific">Boeremia exigua</name>
    <dbReference type="NCBI Taxonomy" id="749465"/>
    <lineage>
        <taxon>Eukaryota</taxon>
        <taxon>Fungi</taxon>
        <taxon>Dikarya</taxon>
        <taxon>Ascomycota</taxon>
        <taxon>Pezizomycotina</taxon>
        <taxon>Dothideomycetes</taxon>
        <taxon>Pleosporomycetidae</taxon>
        <taxon>Pleosporales</taxon>
        <taxon>Pleosporineae</taxon>
        <taxon>Didymellaceae</taxon>
        <taxon>Boeremia</taxon>
    </lineage>
</organism>
<gene>
    <name evidence="1" type="ORF">OPT61_g31</name>
</gene>
<evidence type="ECO:0000313" key="2">
    <source>
        <dbReference type="Proteomes" id="UP001153331"/>
    </source>
</evidence>
<dbReference type="EMBL" id="JAPHNI010000001">
    <property type="protein sequence ID" value="KAJ8119138.1"/>
    <property type="molecule type" value="Genomic_DNA"/>
</dbReference>
<dbReference type="Proteomes" id="UP001153331">
    <property type="component" value="Unassembled WGS sequence"/>
</dbReference>
<reference evidence="1" key="1">
    <citation type="submission" date="2022-11" db="EMBL/GenBank/DDBJ databases">
        <title>Genome Sequence of Boeremia exigua.</title>
        <authorList>
            <person name="Buettner E."/>
        </authorList>
    </citation>
    <scope>NUCLEOTIDE SEQUENCE</scope>
    <source>
        <strain evidence="1">CU02</strain>
    </source>
</reference>
<keyword evidence="2" id="KW-1185">Reference proteome</keyword>
<protein>
    <submittedName>
        <fullName evidence="1">Uncharacterized protein</fullName>
    </submittedName>
</protein>
<proteinExistence type="predicted"/>
<comment type="caution">
    <text evidence="1">The sequence shown here is derived from an EMBL/GenBank/DDBJ whole genome shotgun (WGS) entry which is preliminary data.</text>
</comment>
<sequence length="650" mass="73354">MFGGNWNVARTTIAGLSEPMPMLLRKDNNSGHYVDSLKSTRRRCAGIPHHVTLPEKGKVSDVCPAQDSTIWKRSWVANSADQLRQLFLLLMAYWDTVLSSATAKPYGRRLIPHIVDDNARRYPERICFSFPVSSTDLRRGFQDVSWRCFANAVNKMAYFVQRRVGVSSECPTFMYMGYPDIRTHITLVAAMKTGHRVLFSSHRNSLTGHTNLIRQTNCTILLHTAGFPISGILERNRMEAMQVPELAVLLGDSPCEPFPYNKTYEQAKHDQCFIMHTSGSTGLPAPVPCTHWSISSTDRHHLVAPLDGRPSVWGAFFDTRHRNYLAWPISASSGIGAGITDICFNDAITVLGPSEQGTVETMIEMLQYAGIDSASCVPGTLEELAKRPDDLAKLRGLKFIAYVGGSISQHTGDTLSQYVTLVSLMASTETATMIQHVTDPEDWQYICINPILNGIEMRPVEDLFELVYVKNPMCAEFQSVFKAFPHLLEYSMRDLYSKHPTKPYHWKHEGRKDDMIIFKNSSKFDPMLHERFIAMHPKVHACMLVGTGKDKPAAIIELHKEYYTADASMQRELVKEIWPQVSKANDIADTFGQLEQRYIIFANKEKPFEMGLKDIVQRYTTTRLYAQEIEALYTSIAEGGPSTLFRTEAS</sequence>
<name>A0ACC2IVG1_9PLEO</name>